<organism evidence="2 3">
    <name type="scientific">Amphibalanus amphitrite</name>
    <name type="common">Striped barnacle</name>
    <name type="synonym">Balanus amphitrite</name>
    <dbReference type="NCBI Taxonomy" id="1232801"/>
    <lineage>
        <taxon>Eukaryota</taxon>
        <taxon>Metazoa</taxon>
        <taxon>Ecdysozoa</taxon>
        <taxon>Arthropoda</taxon>
        <taxon>Crustacea</taxon>
        <taxon>Multicrustacea</taxon>
        <taxon>Cirripedia</taxon>
        <taxon>Thoracica</taxon>
        <taxon>Thoracicalcarea</taxon>
        <taxon>Balanomorpha</taxon>
        <taxon>Balanoidea</taxon>
        <taxon>Balanidae</taxon>
        <taxon>Amphibalaninae</taxon>
        <taxon>Amphibalanus</taxon>
    </lineage>
</organism>
<gene>
    <name evidence="2" type="ORF">FJT64_019884</name>
</gene>
<keyword evidence="3" id="KW-1185">Reference proteome</keyword>
<proteinExistence type="predicted"/>
<feature type="region of interest" description="Disordered" evidence="1">
    <location>
        <begin position="1"/>
        <end position="70"/>
    </location>
</feature>
<name>A0A6A4WNL0_AMPAM</name>
<evidence type="ECO:0000313" key="3">
    <source>
        <dbReference type="Proteomes" id="UP000440578"/>
    </source>
</evidence>
<dbReference type="OrthoDB" id="6383068at2759"/>
<feature type="compositionally biased region" description="Low complexity" evidence="1">
    <location>
        <begin position="33"/>
        <end position="54"/>
    </location>
</feature>
<protein>
    <submittedName>
        <fullName evidence="2">Uncharacterized protein</fullName>
    </submittedName>
</protein>
<reference evidence="2 3" key="1">
    <citation type="submission" date="2019-07" db="EMBL/GenBank/DDBJ databases">
        <title>Draft genome assembly of a fouling barnacle, Amphibalanus amphitrite (Darwin, 1854): The first reference genome for Thecostraca.</title>
        <authorList>
            <person name="Kim W."/>
        </authorList>
    </citation>
    <scope>NUCLEOTIDE SEQUENCE [LARGE SCALE GENOMIC DNA]</scope>
    <source>
        <strain evidence="2">SNU_AA5</strain>
        <tissue evidence="2">Soma without cirri and trophi</tissue>
    </source>
</reference>
<comment type="caution">
    <text evidence="2">The sequence shown here is derived from an EMBL/GenBank/DDBJ whole genome shotgun (WGS) entry which is preliminary data.</text>
</comment>
<accession>A0A6A4WNL0</accession>
<dbReference type="Proteomes" id="UP000440578">
    <property type="component" value="Unassembled WGS sequence"/>
</dbReference>
<evidence type="ECO:0000313" key="2">
    <source>
        <dbReference type="EMBL" id="KAF0308957.1"/>
    </source>
</evidence>
<dbReference type="EMBL" id="VIIS01000449">
    <property type="protein sequence ID" value="KAF0308957.1"/>
    <property type="molecule type" value="Genomic_DNA"/>
</dbReference>
<dbReference type="AlphaFoldDB" id="A0A6A4WNL0"/>
<evidence type="ECO:0000256" key="1">
    <source>
        <dbReference type="SAM" id="MobiDB-lite"/>
    </source>
</evidence>
<feature type="region of interest" description="Disordered" evidence="1">
    <location>
        <begin position="84"/>
        <end position="105"/>
    </location>
</feature>
<sequence length="105" mass="10858">MKFSGLSCLRGTAKPTAHGRHKKVSAPVGRETGGTASDEADTTAAAAAAAAATTVPVSQHKKAPADRRQRLQAEEDCLVLSPQRRSFTTGCQAPPSAKSDDAADR</sequence>